<keyword evidence="1" id="KW-0472">Membrane</keyword>
<reference evidence="4" key="1">
    <citation type="submission" date="2017-02" db="UniProtKB">
        <authorList>
            <consortium name="WormBaseParasite"/>
        </authorList>
    </citation>
    <scope>IDENTIFICATION</scope>
</reference>
<keyword evidence="1" id="KW-0812">Transmembrane</keyword>
<proteinExistence type="predicted"/>
<gene>
    <name evidence="2" type="ORF">BPAG_LOCUS7632</name>
</gene>
<keyword evidence="1" id="KW-1133">Transmembrane helix</keyword>
<accession>A0A0N4THI0</accession>
<evidence type="ECO:0000313" key="2">
    <source>
        <dbReference type="EMBL" id="VDN88818.1"/>
    </source>
</evidence>
<evidence type="ECO:0000256" key="1">
    <source>
        <dbReference type="SAM" id="Phobius"/>
    </source>
</evidence>
<protein>
    <submittedName>
        <fullName evidence="2 4">Uncharacterized protein</fullName>
    </submittedName>
</protein>
<sequence length="149" mass="17101">MAYSGKREGDGLHAITLKPVISEELADNLFKKLFLTGSISSKSTISTNNNTSSKIPSEIVQENVTRNEEGNEENVKITLSQKMREKFMDFKQSLNKELPKSKHRETMISKIFREYYGPFLLDCFTKKVFIFIYIIYLSLAILGCTMLKE</sequence>
<organism evidence="4">
    <name type="scientific">Brugia pahangi</name>
    <name type="common">Filarial nematode worm</name>
    <dbReference type="NCBI Taxonomy" id="6280"/>
    <lineage>
        <taxon>Eukaryota</taxon>
        <taxon>Metazoa</taxon>
        <taxon>Ecdysozoa</taxon>
        <taxon>Nematoda</taxon>
        <taxon>Chromadorea</taxon>
        <taxon>Rhabditida</taxon>
        <taxon>Spirurina</taxon>
        <taxon>Spiruromorpha</taxon>
        <taxon>Filarioidea</taxon>
        <taxon>Onchocercidae</taxon>
        <taxon>Brugia</taxon>
    </lineage>
</organism>
<dbReference type="EMBL" id="UZAD01008982">
    <property type="protein sequence ID" value="VDN88818.1"/>
    <property type="molecule type" value="Genomic_DNA"/>
</dbReference>
<reference evidence="2 3" key="2">
    <citation type="submission" date="2018-11" db="EMBL/GenBank/DDBJ databases">
        <authorList>
            <consortium name="Pathogen Informatics"/>
        </authorList>
    </citation>
    <scope>NUCLEOTIDE SEQUENCE [LARGE SCALE GENOMIC DNA]</scope>
</reference>
<dbReference type="WBParaSite" id="BPAG_0000766901-mRNA-1">
    <property type="protein sequence ID" value="BPAG_0000766901-mRNA-1"/>
    <property type="gene ID" value="BPAG_0000766901"/>
</dbReference>
<evidence type="ECO:0000313" key="3">
    <source>
        <dbReference type="Proteomes" id="UP000278627"/>
    </source>
</evidence>
<dbReference type="AlphaFoldDB" id="A0A0N4THI0"/>
<evidence type="ECO:0000313" key="4">
    <source>
        <dbReference type="WBParaSite" id="BPAG_0000766901-mRNA-1"/>
    </source>
</evidence>
<dbReference type="Proteomes" id="UP000278627">
    <property type="component" value="Unassembled WGS sequence"/>
</dbReference>
<name>A0A0N4THI0_BRUPA</name>
<feature type="transmembrane region" description="Helical" evidence="1">
    <location>
        <begin position="128"/>
        <end position="147"/>
    </location>
</feature>
<keyword evidence="3" id="KW-1185">Reference proteome</keyword>